<evidence type="ECO:0000256" key="2">
    <source>
        <dbReference type="ARBA" id="ARBA00022741"/>
    </source>
</evidence>
<dbReference type="Gene3D" id="3.30.200.20">
    <property type="entry name" value="Phosphorylase Kinase, domain 1"/>
    <property type="match status" value="1"/>
</dbReference>
<proteinExistence type="predicted"/>
<dbReference type="EMBL" id="NJHN03000028">
    <property type="protein sequence ID" value="KAH9424587.1"/>
    <property type="molecule type" value="Genomic_DNA"/>
</dbReference>
<keyword evidence="1" id="KW-0418">Kinase</keyword>
<evidence type="ECO:0000256" key="4">
    <source>
        <dbReference type="PROSITE-ProRule" id="PRU10141"/>
    </source>
</evidence>
<dbReference type="Pfam" id="PF07714">
    <property type="entry name" value="PK_Tyr_Ser-Thr"/>
    <property type="match status" value="1"/>
</dbReference>
<dbReference type="SMART" id="SM00220">
    <property type="entry name" value="S_TKc"/>
    <property type="match status" value="1"/>
</dbReference>
<keyword evidence="1" id="KW-0808">Transferase</keyword>
<dbReference type="SUPFAM" id="SSF56112">
    <property type="entry name" value="Protein kinase-like (PK-like)"/>
    <property type="match status" value="1"/>
</dbReference>
<organism evidence="7 8">
    <name type="scientific">Dermatophagoides pteronyssinus</name>
    <name type="common">European house dust mite</name>
    <dbReference type="NCBI Taxonomy" id="6956"/>
    <lineage>
        <taxon>Eukaryota</taxon>
        <taxon>Metazoa</taxon>
        <taxon>Ecdysozoa</taxon>
        <taxon>Arthropoda</taxon>
        <taxon>Chelicerata</taxon>
        <taxon>Arachnida</taxon>
        <taxon>Acari</taxon>
        <taxon>Acariformes</taxon>
        <taxon>Sarcoptiformes</taxon>
        <taxon>Astigmata</taxon>
        <taxon>Psoroptidia</taxon>
        <taxon>Analgoidea</taxon>
        <taxon>Pyroglyphidae</taxon>
        <taxon>Dermatophagoidinae</taxon>
        <taxon>Dermatophagoides</taxon>
    </lineage>
</organism>
<feature type="non-terminal residue" evidence="7">
    <location>
        <position position="519"/>
    </location>
</feature>
<feature type="non-terminal residue" evidence="7">
    <location>
        <position position="1"/>
    </location>
</feature>
<accession>A0ABQ8JQB5</accession>
<keyword evidence="5" id="KW-0175">Coiled coil</keyword>
<reference evidence="7 8" key="1">
    <citation type="journal article" date="2018" name="J. Allergy Clin. Immunol.">
        <title>High-quality assembly of Dermatophagoides pteronyssinus genome and transcriptome reveals a wide range of novel allergens.</title>
        <authorList>
            <person name="Liu X.Y."/>
            <person name="Yang K.Y."/>
            <person name="Wang M.Q."/>
            <person name="Kwok J.S."/>
            <person name="Zeng X."/>
            <person name="Yang Z."/>
            <person name="Xiao X.J."/>
            <person name="Lau C.P."/>
            <person name="Li Y."/>
            <person name="Huang Z.M."/>
            <person name="Ba J.G."/>
            <person name="Yim A.K."/>
            <person name="Ouyang C.Y."/>
            <person name="Ngai S.M."/>
            <person name="Chan T.F."/>
            <person name="Leung E.L."/>
            <person name="Liu L."/>
            <person name="Liu Z.G."/>
            <person name="Tsui S.K."/>
        </authorList>
    </citation>
    <scope>NUCLEOTIDE SEQUENCE [LARGE SCALE GENOMIC DNA]</scope>
    <source>
        <strain evidence="7">Derp</strain>
    </source>
</reference>
<keyword evidence="2 4" id="KW-0547">Nucleotide-binding</keyword>
<keyword evidence="3 4" id="KW-0067">ATP-binding</keyword>
<dbReference type="PANTHER" id="PTHR44329">
    <property type="entry name" value="SERINE/THREONINE-PROTEIN KINASE TNNI3K-RELATED"/>
    <property type="match status" value="1"/>
</dbReference>
<evidence type="ECO:0000313" key="8">
    <source>
        <dbReference type="Proteomes" id="UP000887458"/>
    </source>
</evidence>
<feature type="coiled-coil region" evidence="5">
    <location>
        <begin position="334"/>
        <end position="375"/>
    </location>
</feature>
<sequence>DCISFQSATTTTATTTTTSSLSSIPPILSTKSKHLYEIPTINFNRLQFEKLIGRGGFGQVYRGQYQQELVAIKEPIYHQQKSIEMINDSLKEEARLQFFLDHPNIIRIYGLSMNHRKIYLVMEYASGKSLQDLLQKHNLSPTIIINFAKQISSAMEYLHNFKPKPIIHRDLKSSNILLDQPIGKGRWLEKQLKLTDLGLARELTDSTSMMTPCGTYAWMAPESITHSKFSKASDVWSFGVVLWELLTAEIPYKNIAGAAVAYGIGNRQLTLPIPKNCPEELKHILQECWQQEPSLRPSFQKIRNDLEKSSFNVINMEQFKLMKKNWFEEIWKSLKEKEKELQSREKKAELKEAKMNEIERSLQEKSKRLTEREIEVVGHGRPPLISYPKDFCHNVTVMKTSLEHSSQPSLQAKTLNQTWTPGTKIRRELHTDLFVNVSRTSSMSQDTDCVDLECYQQQQQSSSVSSSKMKKIGRFLKRIFGHNDDDHSLLNDNNHRPHEQRSIFHIDSEDNIVDNDTNA</sequence>
<comment type="caution">
    <text evidence="7">The sequence shown here is derived from an EMBL/GenBank/DDBJ whole genome shotgun (WGS) entry which is preliminary data.</text>
</comment>
<evidence type="ECO:0000259" key="6">
    <source>
        <dbReference type="PROSITE" id="PS50011"/>
    </source>
</evidence>
<dbReference type="PANTHER" id="PTHR44329:SF293">
    <property type="entry name" value="MITOGEN-ACTIVATED PROTEIN KINASE KINASE KINASE"/>
    <property type="match status" value="1"/>
</dbReference>
<dbReference type="InterPro" id="IPR001245">
    <property type="entry name" value="Ser-Thr/Tyr_kinase_cat_dom"/>
</dbReference>
<dbReference type="PROSITE" id="PS00107">
    <property type="entry name" value="PROTEIN_KINASE_ATP"/>
    <property type="match status" value="1"/>
</dbReference>
<dbReference type="InterPro" id="IPR051681">
    <property type="entry name" value="Ser/Thr_Kinases-Pseudokinases"/>
</dbReference>
<gene>
    <name evidence="7" type="ORF">DERP_013008</name>
</gene>
<keyword evidence="8" id="KW-1185">Reference proteome</keyword>
<reference evidence="7 8" key="2">
    <citation type="journal article" date="2022" name="Mol. Biol. Evol.">
        <title>Comparative Genomics Reveals Insights into the Divergent Evolution of Astigmatic Mites and Household Pest Adaptations.</title>
        <authorList>
            <person name="Xiong Q."/>
            <person name="Wan A.T."/>
            <person name="Liu X."/>
            <person name="Fung C.S."/>
            <person name="Xiao X."/>
            <person name="Malainual N."/>
            <person name="Hou J."/>
            <person name="Wang L."/>
            <person name="Wang M."/>
            <person name="Yang K.Y."/>
            <person name="Cui Y."/>
            <person name="Leung E.L."/>
            <person name="Nong W."/>
            <person name="Shin S.K."/>
            <person name="Au S.W."/>
            <person name="Jeong K.Y."/>
            <person name="Chew F.T."/>
            <person name="Hui J.H."/>
            <person name="Leung T.F."/>
            <person name="Tungtrongchitr A."/>
            <person name="Zhong N."/>
            <person name="Liu Z."/>
            <person name="Tsui S.K."/>
        </authorList>
    </citation>
    <scope>NUCLEOTIDE SEQUENCE [LARGE SCALE GENOMIC DNA]</scope>
    <source>
        <strain evidence="7">Derp</strain>
    </source>
</reference>
<dbReference type="InterPro" id="IPR011009">
    <property type="entry name" value="Kinase-like_dom_sf"/>
</dbReference>
<keyword evidence="1" id="KW-0723">Serine/threonine-protein kinase</keyword>
<dbReference type="Proteomes" id="UP000887458">
    <property type="component" value="Unassembled WGS sequence"/>
</dbReference>
<evidence type="ECO:0000256" key="3">
    <source>
        <dbReference type="ARBA" id="ARBA00022840"/>
    </source>
</evidence>
<dbReference type="InterPro" id="IPR000719">
    <property type="entry name" value="Prot_kinase_dom"/>
</dbReference>
<dbReference type="Gene3D" id="1.10.510.10">
    <property type="entry name" value="Transferase(Phosphotransferase) domain 1"/>
    <property type="match status" value="1"/>
</dbReference>
<dbReference type="PROSITE" id="PS00108">
    <property type="entry name" value="PROTEIN_KINASE_ST"/>
    <property type="match status" value="1"/>
</dbReference>
<evidence type="ECO:0000313" key="7">
    <source>
        <dbReference type="EMBL" id="KAH9424587.1"/>
    </source>
</evidence>
<dbReference type="PRINTS" id="PR00109">
    <property type="entry name" value="TYRKINASE"/>
</dbReference>
<protein>
    <recommendedName>
        <fullName evidence="6">Protein kinase domain-containing protein</fullName>
    </recommendedName>
</protein>
<feature type="binding site" evidence="4">
    <location>
        <position position="73"/>
    </location>
    <ligand>
        <name>ATP</name>
        <dbReference type="ChEBI" id="CHEBI:30616"/>
    </ligand>
</feature>
<name>A0ABQ8JQB5_DERPT</name>
<dbReference type="InterPro" id="IPR017441">
    <property type="entry name" value="Protein_kinase_ATP_BS"/>
</dbReference>
<feature type="domain" description="Protein kinase" evidence="6">
    <location>
        <begin position="46"/>
        <end position="311"/>
    </location>
</feature>
<dbReference type="InterPro" id="IPR008271">
    <property type="entry name" value="Ser/Thr_kinase_AS"/>
</dbReference>
<evidence type="ECO:0000256" key="1">
    <source>
        <dbReference type="ARBA" id="ARBA00022527"/>
    </source>
</evidence>
<evidence type="ECO:0000256" key="5">
    <source>
        <dbReference type="SAM" id="Coils"/>
    </source>
</evidence>
<dbReference type="PROSITE" id="PS50011">
    <property type="entry name" value="PROTEIN_KINASE_DOM"/>
    <property type="match status" value="1"/>
</dbReference>